<evidence type="ECO:0000256" key="1">
    <source>
        <dbReference type="SAM" id="MobiDB-lite"/>
    </source>
</evidence>
<feature type="transmembrane region" description="Helical" evidence="2">
    <location>
        <begin position="30"/>
        <end position="52"/>
    </location>
</feature>
<evidence type="ECO:0000313" key="4">
    <source>
        <dbReference type="Proteomes" id="UP001075354"/>
    </source>
</evidence>
<sequence length="247" mass="26819">MVIVPLTAVVDVTHIIHYTICSETNFKPEIAMLFTINFFLLSLNLYSLLCVVSQYQEYKAGRGRAADEDNLLRAAAVRYLAQPTATSGLSTRRGTHTTVHDGHSPSADRAATNGGLRLAVPPPPYSRRPAAGGGAVVHAGGLSHHSVRKHVQFPDMSTARVVLDEDSSPEDSPGKPAPTFSGILVLDDALFRISASVNFSTITGRPHQRKARSCREGPSGPGRSTPRELKRRARLQRHLSGPARTRW</sequence>
<accession>A0AAV7XG43</accession>
<evidence type="ECO:0000256" key="2">
    <source>
        <dbReference type="SAM" id="Phobius"/>
    </source>
</evidence>
<keyword evidence="2" id="KW-0472">Membrane</keyword>
<dbReference type="AlphaFoldDB" id="A0AAV7XG43"/>
<proteinExistence type="predicted"/>
<evidence type="ECO:0000313" key="3">
    <source>
        <dbReference type="EMBL" id="KAJ1525057.1"/>
    </source>
</evidence>
<dbReference type="EMBL" id="JAPTSV010000008">
    <property type="protein sequence ID" value="KAJ1525057.1"/>
    <property type="molecule type" value="Genomic_DNA"/>
</dbReference>
<keyword evidence="2" id="KW-1133">Transmembrane helix</keyword>
<protein>
    <submittedName>
        <fullName evidence="3">Uncharacterized protein</fullName>
    </submittedName>
</protein>
<feature type="region of interest" description="Disordered" evidence="1">
    <location>
        <begin position="86"/>
        <end position="134"/>
    </location>
</feature>
<gene>
    <name evidence="3" type="ORF">ONE63_009902</name>
</gene>
<feature type="region of interest" description="Disordered" evidence="1">
    <location>
        <begin position="203"/>
        <end position="247"/>
    </location>
</feature>
<comment type="caution">
    <text evidence="3">The sequence shown here is derived from an EMBL/GenBank/DDBJ whole genome shotgun (WGS) entry which is preliminary data.</text>
</comment>
<name>A0AAV7XG43_9NEOP</name>
<reference evidence="3" key="1">
    <citation type="submission" date="2022-12" db="EMBL/GenBank/DDBJ databases">
        <title>Chromosome-level genome assembly of the bean flower thrips Megalurothrips usitatus.</title>
        <authorList>
            <person name="Ma L."/>
            <person name="Liu Q."/>
            <person name="Li H."/>
            <person name="Cai W."/>
        </authorList>
    </citation>
    <scope>NUCLEOTIDE SEQUENCE</scope>
    <source>
        <strain evidence="3">Cailab_2022a</strain>
    </source>
</reference>
<dbReference type="Proteomes" id="UP001075354">
    <property type="component" value="Chromosome 8"/>
</dbReference>
<keyword evidence="4" id="KW-1185">Reference proteome</keyword>
<organism evidence="3 4">
    <name type="scientific">Megalurothrips usitatus</name>
    <name type="common">bean blossom thrips</name>
    <dbReference type="NCBI Taxonomy" id="439358"/>
    <lineage>
        <taxon>Eukaryota</taxon>
        <taxon>Metazoa</taxon>
        <taxon>Ecdysozoa</taxon>
        <taxon>Arthropoda</taxon>
        <taxon>Hexapoda</taxon>
        <taxon>Insecta</taxon>
        <taxon>Pterygota</taxon>
        <taxon>Neoptera</taxon>
        <taxon>Paraneoptera</taxon>
        <taxon>Thysanoptera</taxon>
        <taxon>Terebrantia</taxon>
        <taxon>Thripoidea</taxon>
        <taxon>Thripidae</taxon>
        <taxon>Megalurothrips</taxon>
    </lineage>
</organism>
<keyword evidence="2" id="KW-0812">Transmembrane</keyword>